<dbReference type="AlphaFoldDB" id="A0A1C3RCZ6"/>
<dbReference type="PANTHER" id="PTHR30087:SF0">
    <property type="entry name" value="INNER MEMBRANE PROTEIN"/>
    <property type="match status" value="1"/>
</dbReference>
<dbReference type="EMBL" id="FLYE01000001">
    <property type="protein sequence ID" value="SCA55149.1"/>
    <property type="molecule type" value="Genomic_DNA"/>
</dbReference>
<gene>
    <name evidence="2" type="ORF">MTBPR1_10396</name>
</gene>
<dbReference type="PANTHER" id="PTHR30087">
    <property type="entry name" value="INNER MEMBRANE PROTEIN"/>
    <property type="match status" value="1"/>
</dbReference>
<dbReference type="InterPro" id="IPR007553">
    <property type="entry name" value="2-thiour_desulf"/>
</dbReference>
<sequence length="319" mass="36272">MEKHLKIGVSACLLGEKVRFNGGHCHDRFLTQSLSPFAEFIPSCPEAAIGMGIPREAVRLERFKDGSTHLIAPKSKEDFTKDMEAYASVRAHQLEALDLDGYIFKKNSPSCGVFRVKTYVNDQPAERNNAGLFAKALMEKFPKLPVEEDGRLNDPMLRENFLERVFAFRRVKDLFKNGWTRREVVAFQGAEKMLLLAHSPLLSKELGQLVGQIKSYKREEFKQLYIQKFMQCLAIKPSKGKQANALMHMAGHLKQKLSANGRLELNKTIKDYQNGVIPFCVPIALLSHMIRRCNIIYLSSQSYLSPCPHELGLRNYIRG</sequence>
<dbReference type="OrthoDB" id="495783at2"/>
<keyword evidence="3" id="KW-1185">Reference proteome</keyword>
<accession>A0A1C3RCZ6</accession>
<dbReference type="PIRSF" id="PIRSF037004">
    <property type="entry name" value="UCP037004"/>
    <property type="match status" value="1"/>
</dbReference>
<dbReference type="RefSeq" id="WP_069185853.1">
    <property type="nucleotide sequence ID" value="NZ_FLYE01000001.1"/>
</dbReference>
<name>A0A1C3RCZ6_9PROT</name>
<proteinExistence type="predicted"/>
<dbReference type="Pfam" id="PF04463">
    <property type="entry name" value="2-thiour_desulf"/>
    <property type="match status" value="1"/>
</dbReference>
<organism evidence="2 3">
    <name type="scientific">Candidatus Terasakiella magnetica</name>
    <dbReference type="NCBI Taxonomy" id="1867952"/>
    <lineage>
        <taxon>Bacteria</taxon>
        <taxon>Pseudomonadati</taxon>
        <taxon>Pseudomonadota</taxon>
        <taxon>Alphaproteobacteria</taxon>
        <taxon>Rhodospirillales</taxon>
        <taxon>Terasakiellaceae</taxon>
        <taxon>Terasakiella</taxon>
    </lineage>
</organism>
<evidence type="ECO:0000259" key="1">
    <source>
        <dbReference type="Pfam" id="PF08349"/>
    </source>
</evidence>
<reference evidence="2 3" key="1">
    <citation type="submission" date="2016-07" db="EMBL/GenBank/DDBJ databases">
        <authorList>
            <person name="Lefevre C.T."/>
        </authorList>
    </citation>
    <scope>NUCLEOTIDE SEQUENCE [LARGE SCALE GENOMIC DNA]</scope>
    <source>
        <strain evidence="2">PR1</strain>
    </source>
</reference>
<protein>
    <recommendedName>
        <fullName evidence="1">DUF1722 domain-containing protein</fullName>
    </recommendedName>
</protein>
<dbReference type="Proteomes" id="UP000231658">
    <property type="component" value="Unassembled WGS sequence"/>
</dbReference>
<dbReference type="InterPro" id="IPR013560">
    <property type="entry name" value="DUF1722"/>
</dbReference>
<dbReference type="InterPro" id="IPR017087">
    <property type="entry name" value="UCP037004"/>
</dbReference>
<dbReference type="STRING" id="1867952.MTBPR1_10396"/>
<evidence type="ECO:0000313" key="2">
    <source>
        <dbReference type="EMBL" id="SCA55149.1"/>
    </source>
</evidence>
<evidence type="ECO:0000313" key="3">
    <source>
        <dbReference type="Proteomes" id="UP000231658"/>
    </source>
</evidence>
<dbReference type="Pfam" id="PF08349">
    <property type="entry name" value="DUF1722"/>
    <property type="match status" value="1"/>
</dbReference>
<feature type="domain" description="DUF1722" evidence="1">
    <location>
        <begin position="192"/>
        <end position="308"/>
    </location>
</feature>